<dbReference type="EMBL" id="FO203512">
    <property type="protein sequence ID" value="CCK74504.1"/>
    <property type="molecule type" value="Genomic_DNA"/>
</dbReference>
<reference evidence="1 2" key="1">
    <citation type="journal article" date="2013" name="Nat. Commun.">
        <title>Genome sequence and functional genomic analysis of the oil-degrading bacterium Oleispira antarctica.</title>
        <authorList>
            <person name="Kube M."/>
            <person name="Chernikova T.N."/>
            <person name="Al-Ramahi Y."/>
            <person name="Beloqui A."/>
            <person name="Lopez-Cortez N."/>
            <person name="Guazzaroni M.E."/>
            <person name="Heipieper H.J."/>
            <person name="Klages S."/>
            <person name="Kotsyurbenko O.R."/>
            <person name="Langer I."/>
            <person name="Nechitaylo T.Y."/>
            <person name="Lunsdorf H."/>
            <person name="Fernandez M."/>
            <person name="Juarez S."/>
            <person name="Ciordia S."/>
            <person name="Singer A."/>
            <person name="Kagan O."/>
            <person name="Egorova O."/>
            <person name="Petit P.A."/>
            <person name="Stogios P."/>
            <person name="Kim Y."/>
            <person name="Tchigvintsev A."/>
            <person name="Flick R."/>
            <person name="Denaro R."/>
            <person name="Genovese M."/>
            <person name="Albar J.P."/>
            <person name="Reva O.N."/>
            <person name="Martinez-Gomariz M."/>
            <person name="Tran H."/>
            <person name="Ferrer M."/>
            <person name="Savchenko A."/>
            <person name="Yakunin A.F."/>
            <person name="Yakimov M.M."/>
            <person name="Golyshina O.V."/>
            <person name="Reinhardt R."/>
            <person name="Golyshin P.N."/>
        </authorList>
    </citation>
    <scope>NUCLEOTIDE SEQUENCE [LARGE SCALE GENOMIC DNA]</scope>
</reference>
<dbReference type="AlphaFoldDB" id="R4YQY6"/>
<dbReference type="GO" id="GO:0006355">
    <property type="term" value="P:regulation of DNA-templated transcription"/>
    <property type="evidence" value="ECO:0007669"/>
    <property type="project" value="UniProtKB-ARBA"/>
</dbReference>
<dbReference type="InterPro" id="IPR036390">
    <property type="entry name" value="WH_DNA-bd_sf"/>
</dbReference>
<evidence type="ECO:0000313" key="1">
    <source>
        <dbReference type="EMBL" id="CCK74504.1"/>
    </source>
</evidence>
<dbReference type="HOGENOM" id="CLU_1968299_0_0_6"/>
<dbReference type="Proteomes" id="UP000032749">
    <property type="component" value="Chromosome"/>
</dbReference>
<dbReference type="InterPro" id="IPR011991">
    <property type="entry name" value="ArsR-like_HTH"/>
</dbReference>
<name>R4YQY6_OLEAN</name>
<keyword evidence="2" id="KW-1185">Reference proteome</keyword>
<dbReference type="CDD" id="cd00090">
    <property type="entry name" value="HTH_ARSR"/>
    <property type="match status" value="1"/>
</dbReference>
<sequence>MTTNIGDALFTKVQQKVLTLFFGQPDRSFYLSEVVRLATMGTSVVSRELSKLADAGLLIKSKQGNQNHYQANKASPIFNELFNIVKKTFGISGLLKAAIVPLAAQLEQAFIYGSVAKGEEHAGTTPY</sequence>
<dbReference type="SUPFAM" id="SSF46785">
    <property type="entry name" value="Winged helix' DNA-binding domain"/>
    <property type="match status" value="1"/>
</dbReference>
<gene>
    <name evidence="1" type="ORF">OLEAN_C03280</name>
</gene>
<evidence type="ECO:0000313" key="2">
    <source>
        <dbReference type="Proteomes" id="UP000032749"/>
    </source>
</evidence>
<proteinExistence type="predicted"/>
<dbReference type="Gene3D" id="1.10.10.10">
    <property type="entry name" value="Winged helix-like DNA-binding domain superfamily/Winged helix DNA-binding domain"/>
    <property type="match status" value="1"/>
</dbReference>
<protein>
    <submittedName>
        <fullName evidence="1">Transcriptional regulator</fullName>
    </submittedName>
</protein>
<dbReference type="InterPro" id="IPR036388">
    <property type="entry name" value="WH-like_DNA-bd_sf"/>
</dbReference>
<dbReference type="PATRIC" id="fig|698738.3.peg.339"/>
<organism evidence="1 2">
    <name type="scientific">Oleispira antarctica RB-8</name>
    <dbReference type="NCBI Taxonomy" id="698738"/>
    <lineage>
        <taxon>Bacteria</taxon>
        <taxon>Pseudomonadati</taxon>
        <taxon>Pseudomonadota</taxon>
        <taxon>Gammaproteobacteria</taxon>
        <taxon>Oceanospirillales</taxon>
        <taxon>Oceanospirillaceae</taxon>
        <taxon>Oleispira</taxon>
    </lineage>
</organism>
<dbReference type="KEGG" id="oai:OLEAN_C03280"/>
<accession>R4YQY6</accession>